<proteinExistence type="predicted"/>
<sequence>MATTFLLFSIFGAVAAQVLTNHGNSTSAAPMVILQSPSNATKITIPPSSLFYSGCVISEVDPNSSPSSEVFDVRGPLDDCAAECKSETLFNCTAYTFGGPGSYCVLHGKIDKFKVTKKPGSTYSITDVKCLASNGNRSQFELCSFNQFTFARVSAANLNVPFKAMSAMSRDHCAVFCNMRPYASICTSFAFDSTVEAIGHNNCVLLSRNNATALVLDPGNSDFFENPCLVADYSK</sequence>
<accession>A0AC34QNN9</accession>
<dbReference type="WBParaSite" id="JU765_v2.g17931.t1">
    <property type="protein sequence ID" value="JU765_v2.g17931.t1"/>
    <property type="gene ID" value="JU765_v2.g17931"/>
</dbReference>
<dbReference type="Proteomes" id="UP000887576">
    <property type="component" value="Unplaced"/>
</dbReference>
<evidence type="ECO:0000313" key="1">
    <source>
        <dbReference type="Proteomes" id="UP000887576"/>
    </source>
</evidence>
<name>A0AC34QNN9_9BILA</name>
<organism evidence="1 2">
    <name type="scientific">Panagrolaimus sp. JU765</name>
    <dbReference type="NCBI Taxonomy" id="591449"/>
    <lineage>
        <taxon>Eukaryota</taxon>
        <taxon>Metazoa</taxon>
        <taxon>Ecdysozoa</taxon>
        <taxon>Nematoda</taxon>
        <taxon>Chromadorea</taxon>
        <taxon>Rhabditida</taxon>
        <taxon>Tylenchina</taxon>
        <taxon>Panagrolaimomorpha</taxon>
        <taxon>Panagrolaimoidea</taxon>
        <taxon>Panagrolaimidae</taxon>
        <taxon>Panagrolaimus</taxon>
    </lineage>
</organism>
<evidence type="ECO:0000313" key="2">
    <source>
        <dbReference type="WBParaSite" id="JU765_v2.g17931.t1"/>
    </source>
</evidence>
<reference evidence="2" key="1">
    <citation type="submission" date="2022-11" db="UniProtKB">
        <authorList>
            <consortium name="WormBaseParasite"/>
        </authorList>
    </citation>
    <scope>IDENTIFICATION</scope>
</reference>
<protein>
    <submittedName>
        <fullName evidence="2">Apple domain-containing protein</fullName>
    </submittedName>
</protein>